<evidence type="ECO:0000313" key="2">
    <source>
        <dbReference type="Proteomes" id="UP000831390"/>
    </source>
</evidence>
<sequence>MTPALPRPARNTALPQWGLGGRVTVAGGHPGMAQRLGSCDGGLFYH</sequence>
<organism evidence="1 2">
    <name type="scientific">Hymenobacter monticola</name>
    <dbReference type="NCBI Taxonomy" id="1705399"/>
    <lineage>
        <taxon>Bacteria</taxon>
        <taxon>Pseudomonadati</taxon>
        <taxon>Bacteroidota</taxon>
        <taxon>Cytophagia</taxon>
        <taxon>Cytophagales</taxon>
        <taxon>Hymenobacteraceae</taxon>
        <taxon>Hymenobacter</taxon>
    </lineage>
</organism>
<proteinExistence type="predicted"/>
<evidence type="ECO:0000313" key="1">
    <source>
        <dbReference type="EMBL" id="UOE35033.1"/>
    </source>
</evidence>
<accession>A0ABY4B799</accession>
<name>A0ABY4B799_9BACT</name>
<reference evidence="1 2" key="1">
    <citation type="submission" date="2022-03" db="EMBL/GenBank/DDBJ databases">
        <title>Hymenobactersp. isolated from the air.</title>
        <authorList>
            <person name="Won M."/>
            <person name="Kwon S.-W."/>
        </authorList>
    </citation>
    <scope>NUCLEOTIDE SEQUENCE [LARGE SCALE GENOMIC DNA]</scope>
    <source>
        <strain evidence="1 2">KACC 22596</strain>
    </source>
</reference>
<keyword evidence="2" id="KW-1185">Reference proteome</keyword>
<protein>
    <submittedName>
        <fullName evidence="1">Uncharacterized protein</fullName>
    </submittedName>
</protein>
<gene>
    <name evidence="1" type="ORF">MTP16_05130</name>
</gene>
<dbReference type="Proteomes" id="UP000831390">
    <property type="component" value="Chromosome"/>
</dbReference>
<dbReference type="RefSeq" id="WP_243516483.1">
    <property type="nucleotide sequence ID" value="NZ_CP094534.1"/>
</dbReference>
<dbReference type="EMBL" id="CP094534">
    <property type="protein sequence ID" value="UOE35033.1"/>
    <property type="molecule type" value="Genomic_DNA"/>
</dbReference>